<evidence type="ECO:0000313" key="2">
    <source>
        <dbReference type="EMBL" id="TBL71361.1"/>
    </source>
</evidence>
<feature type="compositionally biased region" description="Low complexity" evidence="1">
    <location>
        <begin position="170"/>
        <end position="182"/>
    </location>
</feature>
<dbReference type="PANTHER" id="PTHR21525:SF9">
    <property type="entry name" value="CHANNEL_COLICIN DOMAIN-CONTAINING PROTEIN"/>
    <property type="match status" value="1"/>
</dbReference>
<feature type="compositionally biased region" description="Low complexity" evidence="1">
    <location>
        <begin position="350"/>
        <end position="366"/>
    </location>
</feature>
<keyword evidence="3" id="KW-1185">Reference proteome</keyword>
<dbReference type="AlphaFoldDB" id="A0A4Q9DKJ9"/>
<feature type="compositionally biased region" description="Low complexity" evidence="1">
    <location>
        <begin position="459"/>
        <end position="468"/>
    </location>
</feature>
<feature type="compositionally biased region" description="Basic and acidic residues" evidence="1">
    <location>
        <begin position="637"/>
        <end position="656"/>
    </location>
</feature>
<comment type="caution">
    <text evidence="2">The sequence shown here is derived from an EMBL/GenBank/DDBJ whole genome shotgun (WGS) entry which is preliminary data.</text>
</comment>
<accession>A0A4Q9DKJ9</accession>
<dbReference type="RefSeq" id="WP_131017226.1">
    <property type="nucleotide sequence ID" value="NZ_SIRE01000026.1"/>
</dbReference>
<gene>
    <name evidence="2" type="ORF">EYB31_30170</name>
</gene>
<feature type="region of interest" description="Disordered" evidence="1">
    <location>
        <begin position="633"/>
        <end position="685"/>
    </location>
</feature>
<reference evidence="2 3" key="1">
    <citation type="submission" date="2019-02" db="EMBL/GenBank/DDBJ databases">
        <title>Paenibacillus sp. nov., isolated from surface-sterilized tissue of Thalictrum simplex L.</title>
        <authorList>
            <person name="Tuo L."/>
        </authorList>
    </citation>
    <scope>NUCLEOTIDE SEQUENCE [LARGE SCALE GENOMIC DNA]</scope>
    <source>
        <strain evidence="2 3">N2SHLJ1</strain>
    </source>
</reference>
<protein>
    <submittedName>
        <fullName evidence="2">Uncharacterized protein</fullName>
    </submittedName>
</protein>
<dbReference type="Proteomes" id="UP000293142">
    <property type="component" value="Unassembled WGS sequence"/>
</dbReference>
<feature type="region of interest" description="Disordered" evidence="1">
    <location>
        <begin position="424"/>
        <end position="476"/>
    </location>
</feature>
<feature type="compositionally biased region" description="Basic residues" evidence="1">
    <location>
        <begin position="447"/>
        <end position="458"/>
    </location>
</feature>
<feature type="compositionally biased region" description="Low complexity" evidence="1">
    <location>
        <begin position="657"/>
        <end position="674"/>
    </location>
</feature>
<organism evidence="2 3">
    <name type="scientific">Paenibacillus thalictri</name>
    <dbReference type="NCBI Taxonomy" id="2527873"/>
    <lineage>
        <taxon>Bacteria</taxon>
        <taxon>Bacillati</taxon>
        <taxon>Bacillota</taxon>
        <taxon>Bacilli</taxon>
        <taxon>Bacillales</taxon>
        <taxon>Paenibacillaceae</taxon>
        <taxon>Paenibacillus</taxon>
    </lineage>
</organism>
<feature type="region of interest" description="Disordered" evidence="1">
    <location>
        <begin position="163"/>
        <end position="194"/>
    </location>
</feature>
<dbReference type="OrthoDB" id="28713at2"/>
<name>A0A4Q9DKJ9_9BACL</name>
<feature type="region of interest" description="Disordered" evidence="1">
    <location>
        <begin position="322"/>
        <end position="366"/>
    </location>
</feature>
<dbReference type="EMBL" id="SIRE01000026">
    <property type="protein sequence ID" value="TBL71361.1"/>
    <property type="molecule type" value="Genomic_DNA"/>
</dbReference>
<evidence type="ECO:0000313" key="3">
    <source>
        <dbReference type="Proteomes" id="UP000293142"/>
    </source>
</evidence>
<proteinExistence type="predicted"/>
<dbReference type="PANTHER" id="PTHR21525">
    <property type="entry name" value="MOTILE SPERM PROTEIN"/>
    <property type="match status" value="1"/>
</dbReference>
<feature type="compositionally biased region" description="Basic residues" evidence="1">
    <location>
        <begin position="338"/>
        <end position="349"/>
    </location>
</feature>
<evidence type="ECO:0000256" key="1">
    <source>
        <dbReference type="SAM" id="MobiDB-lite"/>
    </source>
</evidence>
<sequence length="1044" mass="106230">MASAQTQRIDLVLELDDRMSAALGKSQQAVGRLQDMWTTTQKAIQSFSKETFNVEIKGEDKLSPKLSGLQSKLDQLSRIKLNPNIQLGGQWQKLLKKGLNEAAELVSGEGQQKLLDAFDQLTANSQSMLQGGFDKLAREAGKRAKDAMASVGASAAAGAAIQTNGGSASGAGRKSSGRSSGTGSAGAGASGVDANGQGGFGGKISRAMAFGQGALNRADQTRQEMTSPEAMLDTTIDVFQSNKGHRIKAMTKKAASWAGMSYGKDFGSDIGRKLSAYIPGLDEETGTAWGEKIGEAGGMVAGELLTDKGADAISWIGNLFSGGNDDEGGAGRPEKSKKQGKQKSPKNSKSKSSAPSKSGGKAGKAANALSGVSNAAKKMTSGLPSKAGGIFSSLGKGVQALGGKIGGKLTMPLEMLDDANTLMNASNEESGGDDVEGGAERPEKSRKQGKQKSPKNSKSKSGAPSKSGGKAGKTANALSGVSNAAKKMTSGLSSKAGGIFSSLGKGVKALGGKIGGKLTMPLEMLDDANTLMNASKEELPQKAGATAGKWAGTWAGAETGAMLGAAIGSVVPGLGTAIGGAAGGLIGGIAGSSAGEWIGDKIGGIFGSGKANEALGGAWDSITSGAKGLFSFGGNGRTKDGSGKASKPDKARDKASGKASKTKSNGKTSSSGKNGQTGEKVRHAASAGGTGVWTNALSKLSSAFQWAKDHYDPELAREVGGDLLSIAQADTVEQAAEFGGTAGSKYGSRYGAQYGSQLGAKLGGKVSFLGEKRGAAIGGWIGDTLGNLGGNKLGGYIGESIGKLNIPQWKEQATSWLNELPGLVQSKLSDMLGSTMQELAQLPSLFADWWGQAKEGALAILSLLPDQAAEFIARIPDRLLKFVKQQLSGYLEIGQLIADALFSGVSQIAEKLGPAGKWVLEKLSSLGGQKEGTGSGIPQHARGGILTTPHLGLVAENGPEAIIPLSAGLRERAIGLWQEAGSYLGIQPYGGVSAAGAASSGGSLNIHVGGVAVQLGDHMDDGEMAQRIGREIVQNIRAALENRV</sequence>